<dbReference type="SUPFAM" id="SSF51735">
    <property type="entry name" value="NAD(P)-binding Rossmann-fold domains"/>
    <property type="match status" value="1"/>
</dbReference>
<evidence type="ECO:0000259" key="1">
    <source>
        <dbReference type="Pfam" id="PF01408"/>
    </source>
</evidence>
<dbReference type="SUPFAM" id="SSF55347">
    <property type="entry name" value="Glyceraldehyde-3-phosphate dehydrogenase-like, C-terminal domain"/>
    <property type="match status" value="1"/>
</dbReference>
<proteinExistence type="predicted"/>
<dbReference type="Gene3D" id="3.30.360.10">
    <property type="entry name" value="Dihydrodipicolinate Reductase, domain 2"/>
    <property type="match status" value="1"/>
</dbReference>
<protein>
    <submittedName>
        <fullName evidence="3">Virulence factor MviM</fullName>
    </submittedName>
</protein>
<accession>A0A073JUF8</accession>
<comment type="caution">
    <text evidence="3">The sequence shown here is derived from an EMBL/GenBank/DDBJ whole genome shotgun (WGS) entry which is preliminary data.</text>
</comment>
<dbReference type="Gene3D" id="3.40.50.720">
    <property type="entry name" value="NAD(P)-binding Rossmann-like Domain"/>
    <property type="match status" value="1"/>
</dbReference>
<evidence type="ECO:0000259" key="2">
    <source>
        <dbReference type="Pfam" id="PF21378"/>
    </source>
</evidence>
<gene>
    <name evidence="3" type="ORF">BAMA_04035</name>
</gene>
<dbReference type="STRING" id="574376.BAMA_04035"/>
<dbReference type="OrthoDB" id="9815825at2"/>
<dbReference type="Pfam" id="PF21378">
    <property type="entry name" value="YceM-like_C"/>
    <property type="match status" value="1"/>
</dbReference>
<dbReference type="Proteomes" id="UP000027822">
    <property type="component" value="Unassembled WGS sequence"/>
</dbReference>
<dbReference type="InterPro" id="IPR051317">
    <property type="entry name" value="Gfo/Idh/MocA_oxidoreduct"/>
</dbReference>
<organism evidence="3 4">
    <name type="scientific">Bacillus manliponensis</name>
    <dbReference type="NCBI Taxonomy" id="574376"/>
    <lineage>
        <taxon>Bacteria</taxon>
        <taxon>Bacillati</taxon>
        <taxon>Bacillota</taxon>
        <taxon>Bacilli</taxon>
        <taxon>Bacillales</taxon>
        <taxon>Bacillaceae</taxon>
        <taxon>Bacillus</taxon>
        <taxon>Bacillus cereus group</taxon>
    </lineage>
</organism>
<dbReference type="InterPro" id="IPR048477">
    <property type="entry name" value="YceM-like_C"/>
</dbReference>
<dbReference type="EMBL" id="JOTN01000012">
    <property type="protein sequence ID" value="KEK18684.1"/>
    <property type="molecule type" value="Genomic_DNA"/>
</dbReference>
<reference evidence="3 4" key="1">
    <citation type="submission" date="2014-06" db="EMBL/GenBank/DDBJ databases">
        <title>Draft genome sequence of Bacillus manliponensis JCM 15802 (MCCC 1A00708).</title>
        <authorList>
            <person name="Lai Q."/>
            <person name="Liu Y."/>
            <person name="Shao Z."/>
        </authorList>
    </citation>
    <scope>NUCLEOTIDE SEQUENCE [LARGE SCALE GENOMIC DNA]</scope>
    <source>
        <strain evidence="3 4">JCM 15802</strain>
    </source>
</reference>
<dbReference type="RefSeq" id="WP_034640312.1">
    <property type="nucleotide sequence ID" value="NZ_CBCSJC010000017.1"/>
</dbReference>
<name>A0A073JUF8_9BACI</name>
<feature type="domain" description="YceM-like C-terminal" evidence="2">
    <location>
        <begin position="127"/>
        <end position="246"/>
    </location>
</feature>
<dbReference type="InterPro" id="IPR036291">
    <property type="entry name" value="NAD(P)-bd_dom_sf"/>
</dbReference>
<dbReference type="eggNOG" id="COG0673">
    <property type="taxonomic scope" value="Bacteria"/>
</dbReference>
<evidence type="ECO:0000313" key="3">
    <source>
        <dbReference type="EMBL" id="KEK18684.1"/>
    </source>
</evidence>
<keyword evidence="4" id="KW-1185">Reference proteome</keyword>
<dbReference type="InterPro" id="IPR000683">
    <property type="entry name" value="Gfo/Idh/MocA-like_OxRdtase_N"/>
</dbReference>
<dbReference type="Pfam" id="PF01408">
    <property type="entry name" value="GFO_IDH_MocA"/>
    <property type="match status" value="1"/>
</dbReference>
<dbReference type="AlphaFoldDB" id="A0A073JUF8"/>
<evidence type="ECO:0000313" key="4">
    <source>
        <dbReference type="Proteomes" id="UP000027822"/>
    </source>
</evidence>
<dbReference type="PANTHER" id="PTHR43708:SF4">
    <property type="entry name" value="OXIDOREDUCTASE YCEM-RELATED"/>
    <property type="match status" value="1"/>
</dbReference>
<sequence length="306" mass="35001">MRKPRIGMIGLGGIAQKAYLPIVTKETNWTFVGAFSPNVVKRKLICNQYRIKDFNSLQALAEECDAIFVHSSTETHFEIVSTLLEKGVDVYVDKPLAETIEQAEKLVELSEKHKRKLMVGFNRRFAPMYVQAKQQANNIASLRFEKHRTNSVGPYSYEFTMLDDYLHVVDTVRWLANEDLHVVHGTVNTNTENHLMYAGHTYTNQKGTTFFTDMHRRAGTNLEKLEILTEGSILRVKNMNTLEVESHNSVTTSLSPSWDTTLRQRGFEGTVEHFVNCIQEDRQPIVDGLEGLKSQLLIDQLLRQKV</sequence>
<dbReference type="GO" id="GO:0000166">
    <property type="term" value="F:nucleotide binding"/>
    <property type="evidence" value="ECO:0007669"/>
    <property type="project" value="InterPro"/>
</dbReference>
<dbReference type="PANTHER" id="PTHR43708">
    <property type="entry name" value="CONSERVED EXPRESSED OXIDOREDUCTASE (EUROFUNG)"/>
    <property type="match status" value="1"/>
</dbReference>
<feature type="domain" description="Gfo/Idh/MocA-like oxidoreductase N-terminal" evidence="1">
    <location>
        <begin position="5"/>
        <end position="121"/>
    </location>
</feature>